<dbReference type="Proteomes" id="UP000784294">
    <property type="component" value="Unassembled WGS sequence"/>
</dbReference>
<comment type="caution">
    <text evidence="1">The sequence shown here is derived from an EMBL/GenBank/DDBJ whole genome shotgun (WGS) entry which is preliminary data.</text>
</comment>
<protein>
    <submittedName>
        <fullName evidence="1">Uncharacterized protein</fullName>
    </submittedName>
</protein>
<keyword evidence="2" id="KW-1185">Reference proteome</keyword>
<evidence type="ECO:0000313" key="1">
    <source>
        <dbReference type="EMBL" id="VEL32300.1"/>
    </source>
</evidence>
<organism evidence="1 2">
    <name type="scientific">Protopolystoma xenopodis</name>
    <dbReference type="NCBI Taxonomy" id="117903"/>
    <lineage>
        <taxon>Eukaryota</taxon>
        <taxon>Metazoa</taxon>
        <taxon>Spiralia</taxon>
        <taxon>Lophotrochozoa</taxon>
        <taxon>Platyhelminthes</taxon>
        <taxon>Monogenea</taxon>
        <taxon>Polyopisthocotylea</taxon>
        <taxon>Polystomatidea</taxon>
        <taxon>Polystomatidae</taxon>
        <taxon>Protopolystoma</taxon>
    </lineage>
</organism>
<name>A0A3S5CS92_9PLAT</name>
<proteinExistence type="predicted"/>
<dbReference type="AlphaFoldDB" id="A0A3S5CS92"/>
<dbReference type="EMBL" id="CAAALY010132727">
    <property type="protein sequence ID" value="VEL32300.1"/>
    <property type="molecule type" value="Genomic_DNA"/>
</dbReference>
<sequence length="121" mass="13530">MIFAEYELHRIKCCSGSYYLALKATRANSRNVIEGMFFILTWRVRPLVSSMGRGREEGFGIAIAYLGPLAIGSRLMTPKPGTAECPSLTCDRLWRVVCWQISICLADKSHANIKKSISCLL</sequence>
<gene>
    <name evidence="1" type="ORF">PXEA_LOCUS25740</name>
</gene>
<evidence type="ECO:0000313" key="2">
    <source>
        <dbReference type="Proteomes" id="UP000784294"/>
    </source>
</evidence>
<accession>A0A3S5CS92</accession>
<reference evidence="1" key="1">
    <citation type="submission" date="2018-11" db="EMBL/GenBank/DDBJ databases">
        <authorList>
            <consortium name="Pathogen Informatics"/>
        </authorList>
    </citation>
    <scope>NUCLEOTIDE SEQUENCE</scope>
</reference>